<dbReference type="Proteomes" id="UP000592342">
    <property type="component" value="Unassembled WGS sequence"/>
</dbReference>
<dbReference type="AlphaFoldDB" id="A0A7X1HTJ4"/>
<gene>
    <name evidence="2" type="ORF">H7U16_19275</name>
</gene>
<sequence length="80" mass="9016">MTQKISLTVWCRRWRSAGTAVVEEAKIPPGRSGTPENSRPGRYARDGNPCRIRQGRIPFQVRRSVAITWRAGQRGIRTGP</sequence>
<organism evidence="2 3">
    <name type="scientific">Klebsiella pneumoniae</name>
    <dbReference type="NCBI Taxonomy" id="573"/>
    <lineage>
        <taxon>Bacteria</taxon>
        <taxon>Pseudomonadati</taxon>
        <taxon>Pseudomonadota</taxon>
        <taxon>Gammaproteobacteria</taxon>
        <taxon>Enterobacterales</taxon>
        <taxon>Enterobacteriaceae</taxon>
        <taxon>Klebsiella/Raoultella group</taxon>
        <taxon>Klebsiella</taxon>
        <taxon>Klebsiella pneumoniae complex</taxon>
    </lineage>
</organism>
<evidence type="ECO:0000313" key="2">
    <source>
        <dbReference type="EMBL" id="MBC2862902.1"/>
    </source>
</evidence>
<protein>
    <submittedName>
        <fullName evidence="2">Uncharacterized protein</fullName>
    </submittedName>
</protein>
<comment type="caution">
    <text evidence="2">The sequence shown here is derived from an EMBL/GenBank/DDBJ whole genome shotgun (WGS) entry which is preliminary data.</text>
</comment>
<name>A0A7X1HTJ4_KLEPN</name>
<evidence type="ECO:0000313" key="3">
    <source>
        <dbReference type="Proteomes" id="UP000592342"/>
    </source>
</evidence>
<evidence type="ECO:0000256" key="1">
    <source>
        <dbReference type="SAM" id="MobiDB-lite"/>
    </source>
</evidence>
<accession>A0A7X1HTJ4</accession>
<dbReference type="EMBL" id="JACLRA010000001">
    <property type="protein sequence ID" value="MBC2862902.1"/>
    <property type="molecule type" value="Genomic_DNA"/>
</dbReference>
<proteinExistence type="predicted"/>
<feature type="region of interest" description="Disordered" evidence="1">
    <location>
        <begin position="24"/>
        <end position="50"/>
    </location>
</feature>
<reference evidence="2 3" key="1">
    <citation type="submission" date="2020-08" db="EMBL/GenBank/DDBJ databases">
        <title>Tigecycline and colistin resistance in Klebsiella pneumoniae.</title>
        <authorList>
            <person name="Ramesh N."/>
            <person name="Shanthini T."/>
            <person name="Prasanth M."/>
            <person name="Senthilkumar N."/>
            <person name="Meesala Krishna M."/>
            <person name="Guruswami G."/>
        </authorList>
    </citation>
    <scope>NUCLEOTIDE SEQUENCE [LARGE SCALE GENOMIC DNA]</scope>
    <source>
        <strain evidence="2 3">SHM 84</strain>
    </source>
</reference>